<keyword evidence="1" id="KW-0472">Membrane</keyword>
<dbReference type="Proteomes" id="UP000243688">
    <property type="component" value="Unassembled WGS sequence"/>
</dbReference>
<feature type="transmembrane region" description="Helical" evidence="1">
    <location>
        <begin position="87"/>
        <end position="109"/>
    </location>
</feature>
<evidence type="ECO:0008006" key="4">
    <source>
        <dbReference type="Google" id="ProtNLM"/>
    </source>
</evidence>
<reference evidence="2 3" key="1">
    <citation type="submission" date="2016-12" db="EMBL/GenBank/DDBJ databases">
        <title>Candidatus Reconcilibacillus cellulovorans genome.</title>
        <authorList>
            <person name="Kolinko S."/>
            <person name="Wu Y.-W."/>
            <person name="Tachea F."/>
            <person name="Denzel E."/>
            <person name="Hiras J."/>
            <person name="Baecker N."/>
            <person name="Chan L.J."/>
            <person name="Eichorst S.A."/>
            <person name="Frey D."/>
            <person name="Adams P.D."/>
            <person name="Pray T."/>
            <person name="Tanjore D."/>
            <person name="Petzold C.J."/>
            <person name="Gladden J.M."/>
            <person name="Simmons B.A."/>
            <person name="Singer S.W."/>
        </authorList>
    </citation>
    <scope>NUCLEOTIDE SEQUENCE [LARGE SCALE GENOMIC DNA]</scope>
    <source>
        <strain evidence="2">JTherm</strain>
    </source>
</reference>
<evidence type="ECO:0000313" key="2">
    <source>
        <dbReference type="EMBL" id="PDO09444.1"/>
    </source>
</evidence>
<feature type="transmembrane region" description="Helical" evidence="1">
    <location>
        <begin position="48"/>
        <end position="66"/>
    </location>
</feature>
<dbReference type="EMBL" id="MOXJ01000039">
    <property type="protein sequence ID" value="PDO09444.1"/>
    <property type="molecule type" value="Genomic_DNA"/>
</dbReference>
<name>A0A2A6DXF7_9BACL</name>
<evidence type="ECO:0000256" key="1">
    <source>
        <dbReference type="SAM" id="Phobius"/>
    </source>
</evidence>
<dbReference type="InterPro" id="IPR046084">
    <property type="entry name" value="TrbL_4"/>
</dbReference>
<feature type="transmembrane region" description="Helical" evidence="1">
    <location>
        <begin position="142"/>
        <end position="166"/>
    </location>
</feature>
<comment type="caution">
    <text evidence="2">The sequence shown here is derived from an EMBL/GenBank/DDBJ whole genome shotgun (WGS) entry which is preliminary data.</text>
</comment>
<organism evidence="2 3">
    <name type="scientific">Candidatus Reconcilbacillus cellulovorans</name>
    <dbReference type="NCBI Taxonomy" id="1906605"/>
    <lineage>
        <taxon>Bacteria</taxon>
        <taxon>Bacillati</taxon>
        <taxon>Bacillota</taxon>
        <taxon>Bacilli</taxon>
        <taxon>Bacillales</taxon>
        <taxon>Paenibacillaceae</taxon>
        <taxon>Candidatus Reconcilbacillus</taxon>
    </lineage>
</organism>
<keyword evidence="1" id="KW-1133">Transmembrane helix</keyword>
<keyword evidence="1" id="KW-0812">Transmembrane</keyword>
<dbReference type="Pfam" id="PF19597">
    <property type="entry name" value="TrbL_4"/>
    <property type="match status" value="1"/>
</dbReference>
<evidence type="ECO:0000313" key="3">
    <source>
        <dbReference type="Proteomes" id="UP000243688"/>
    </source>
</evidence>
<dbReference type="AlphaFoldDB" id="A0A2A6DXF7"/>
<protein>
    <recommendedName>
        <fullName evidence="4">Conjugal transfer protein</fullName>
    </recommendedName>
</protein>
<gene>
    <name evidence="2" type="ORF">BLM47_12515</name>
</gene>
<sequence length="287" mass="31264">MLSWLIGDAIEEFIKRLVEQAINTFLGFLADIGNIAGEVLDLPVVVNGILYAQMLAASILTVKVIFEAYTTYILHQNGDPDSDPGGLLIRTAYSVAIISGMPWLVRWIYQFGSSIAYDIAQLPGIGYEDAASPLQQLFNFTLSGAASIIFAAIGIFFALVILVIVCIQTFIRAAELAVAAVVGSFMALGLTNPESTAFSSWLRETSSICLAQAVQIFLVKVSFFTLTYFNFGTGPMMNLYLFCGFLWVTYKSPSILKQYIHSTGVGRTAGGTASSVGSMMLMRRFMR</sequence>
<feature type="transmembrane region" description="Helical" evidence="1">
    <location>
        <begin position="173"/>
        <end position="190"/>
    </location>
</feature>
<proteinExistence type="predicted"/>
<accession>A0A2A6DXF7</accession>